<accession>A0A2Z6QHL7</accession>
<keyword evidence="2" id="KW-1185">Reference proteome</keyword>
<name>A0A2Z6QHL7_9GLOM</name>
<gene>
    <name evidence="1" type="ORF">RclHR1_16420005</name>
</gene>
<dbReference type="SUPFAM" id="SSF47769">
    <property type="entry name" value="SAM/Pointed domain"/>
    <property type="match status" value="1"/>
</dbReference>
<evidence type="ECO:0000313" key="1">
    <source>
        <dbReference type="EMBL" id="GBB89663.1"/>
    </source>
</evidence>
<dbReference type="Proteomes" id="UP000247702">
    <property type="component" value="Unassembled WGS sequence"/>
</dbReference>
<sequence>MSTSTAEHDSYLVENWDTETLINFLKEQNLKLDNDNLGILCKQKINGQVFLDMSKDDFMQAGLEMRPAMKLAKEVQVLKEKLKRAFSSYLSLSEKLAKYNLISEETEIIPLFILQTYEIKEDNKHFVLCMADINLRLQSYKTLVMTSLESMRNEYVSTILHTVLRIAEDATNKKFSIKPEYEIIGDESCRWVDYAIKDEESLICVIKDKVQQKLTEGFAQNIKQLKSSDWHFLLYSPGEILQASKAPFSIEFVDESLVKNSEEYQTLHKGVRKVLGIIVGLLKDRAYVEEEPERKRVRIEGYHSKK</sequence>
<dbReference type="AlphaFoldDB" id="A0A2Z6QHL7"/>
<dbReference type="EMBL" id="BEXD01000716">
    <property type="protein sequence ID" value="GBB89663.1"/>
    <property type="molecule type" value="Genomic_DNA"/>
</dbReference>
<dbReference type="InterPro" id="IPR013761">
    <property type="entry name" value="SAM/pointed_sf"/>
</dbReference>
<reference evidence="1 2" key="1">
    <citation type="submission" date="2017-11" db="EMBL/GenBank/DDBJ databases">
        <title>The genome of Rhizophagus clarus HR1 reveals common genetic basis of auxotrophy among arbuscular mycorrhizal fungi.</title>
        <authorList>
            <person name="Kobayashi Y."/>
        </authorList>
    </citation>
    <scope>NUCLEOTIDE SEQUENCE [LARGE SCALE GENOMIC DNA]</scope>
    <source>
        <strain evidence="1 2">HR1</strain>
    </source>
</reference>
<dbReference type="Gene3D" id="1.10.150.50">
    <property type="entry name" value="Transcription Factor, Ets-1"/>
    <property type="match status" value="1"/>
</dbReference>
<organism evidence="1 2">
    <name type="scientific">Rhizophagus clarus</name>
    <dbReference type="NCBI Taxonomy" id="94130"/>
    <lineage>
        <taxon>Eukaryota</taxon>
        <taxon>Fungi</taxon>
        <taxon>Fungi incertae sedis</taxon>
        <taxon>Mucoromycota</taxon>
        <taxon>Glomeromycotina</taxon>
        <taxon>Glomeromycetes</taxon>
        <taxon>Glomerales</taxon>
        <taxon>Glomeraceae</taxon>
        <taxon>Rhizophagus</taxon>
    </lineage>
</organism>
<protein>
    <recommendedName>
        <fullName evidence="3">SAM domain-containing protein</fullName>
    </recommendedName>
</protein>
<proteinExistence type="predicted"/>
<comment type="caution">
    <text evidence="1">The sequence shown here is derived from an EMBL/GenBank/DDBJ whole genome shotgun (WGS) entry which is preliminary data.</text>
</comment>
<evidence type="ECO:0008006" key="3">
    <source>
        <dbReference type="Google" id="ProtNLM"/>
    </source>
</evidence>
<evidence type="ECO:0000313" key="2">
    <source>
        <dbReference type="Proteomes" id="UP000247702"/>
    </source>
</evidence>